<dbReference type="PROSITE" id="PS51354">
    <property type="entry name" value="GLUTAREDOXIN_2"/>
    <property type="match status" value="1"/>
</dbReference>
<evidence type="ECO:0000313" key="3">
    <source>
        <dbReference type="Proteomes" id="UP000585721"/>
    </source>
</evidence>
<name>A0A841G9G1_9GAMM</name>
<dbReference type="Gene3D" id="3.40.30.10">
    <property type="entry name" value="Glutaredoxin"/>
    <property type="match status" value="1"/>
</dbReference>
<dbReference type="SUPFAM" id="SSF52833">
    <property type="entry name" value="Thioredoxin-like"/>
    <property type="match status" value="1"/>
</dbReference>
<dbReference type="InterPro" id="IPR004045">
    <property type="entry name" value="Glutathione_S-Trfase_N"/>
</dbReference>
<protein>
    <submittedName>
        <fullName evidence="2">Glutaredoxin</fullName>
    </submittedName>
</protein>
<proteinExistence type="predicted"/>
<dbReference type="RefSeq" id="WP_188026521.1">
    <property type="nucleotide sequence ID" value="NZ_JACHGR010000005.1"/>
</dbReference>
<dbReference type="AlphaFoldDB" id="A0A841G9G1"/>
<evidence type="ECO:0000259" key="1">
    <source>
        <dbReference type="Pfam" id="PF13417"/>
    </source>
</evidence>
<dbReference type="Pfam" id="PF13417">
    <property type="entry name" value="GST_N_3"/>
    <property type="match status" value="1"/>
</dbReference>
<dbReference type="Proteomes" id="UP000585721">
    <property type="component" value="Unassembled WGS sequence"/>
</dbReference>
<keyword evidence="3" id="KW-1185">Reference proteome</keyword>
<organism evidence="2 3">
    <name type="scientific">Tolumonas osonensis</name>
    <dbReference type="NCBI Taxonomy" id="675874"/>
    <lineage>
        <taxon>Bacteria</taxon>
        <taxon>Pseudomonadati</taxon>
        <taxon>Pseudomonadota</taxon>
        <taxon>Gammaproteobacteria</taxon>
        <taxon>Aeromonadales</taxon>
        <taxon>Aeromonadaceae</taxon>
        <taxon>Tolumonas</taxon>
    </lineage>
</organism>
<dbReference type="EMBL" id="JACHGR010000005">
    <property type="protein sequence ID" value="MBB6055774.1"/>
    <property type="molecule type" value="Genomic_DNA"/>
</dbReference>
<accession>A0A841G9G1</accession>
<gene>
    <name evidence="2" type="ORF">HNR75_001692</name>
</gene>
<sequence length="91" mass="10299">MSFPAVSDLNRLALYIRPSCPYCVRVSDYCQQAGITLENRNIAEGAHLEALMTGGGKRQVPCLRIIDEQGNSHWMYESMDIISYLKQQFAN</sequence>
<feature type="domain" description="GST N-terminal" evidence="1">
    <location>
        <begin position="14"/>
        <end position="90"/>
    </location>
</feature>
<evidence type="ECO:0000313" key="2">
    <source>
        <dbReference type="EMBL" id="MBB6055774.1"/>
    </source>
</evidence>
<reference evidence="2 3" key="1">
    <citation type="submission" date="2020-08" db="EMBL/GenBank/DDBJ databases">
        <title>Genomic Encyclopedia of Type Strains, Phase IV (KMG-IV): sequencing the most valuable type-strain genomes for metagenomic binning, comparative biology and taxonomic classification.</title>
        <authorList>
            <person name="Goeker M."/>
        </authorList>
    </citation>
    <scope>NUCLEOTIDE SEQUENCE [LARGE SCALE GENOMIC DNA]</scope>
    <source>
        <strain evidence="2 3">DSM 22975</strain>
    </source>
</reference>
<comment type="caution">
    <text evidence="2">The sequence shown here is derived from an EMBL/GenBank/DDBJ whole genome shotgun (WGS) entry which is preliminary data.</text>
</comment>
<dbReference type="InterPro" id="IPR036249">
    <property type="entry name" value="Thioredoxin-like_sf"/>
</dbReference>